<sequence length="297" mass="32222">MSNNILITGASGQLGRRVLDHLIDGNTVDPSRIIATTRKPEALTAYAERGITVRHVDFDDEPSLEKAFVGADKILIIATDLFDLVDNKRLRQHERAIRAAKALGASHLAYTSMIHPEPGSPIPFANDHYGTEEAIKASGLSYTIYQNNAYYENLVLALPTVIKSGFWFTSAGEGRTAYASRDDMAAAIARNLSSDLKRSETLQLTGSIAYTNAEVAELATRVLGKPIELVDLSDEALTEQLKAFGVPEPFAILAAAVDANARLGLADSLNDTIESLIQRPPLSLEDFLVANRAVFLQ</sequence>
<dbReference type="InterPro" id="IPR052718">
    <property type="entry name" value="NmrA-type_oxidoreductase"/>
</dbReference>
<dbReference type="PANTHER" id="PTHR47129:SF1">
    <property type="entry name" value="NMRA-LIKE DOMAIN-CONTAINING PROTEIN"/>
    <property type="match status" value="1"/>
</dbReference>
<dbReference type="CDD" id="cd05269">
    <property type="entry name" value="TMR_SDR_a"/>
    <property type="match status" value="1"/>
</dbReference>
<reference evidence="2 3" key="1">
    <citation type="journal article" date="2018" name="Front. Microbiol.">
        <title>Hydrolytic Capabilities as a Key to Environmental Success: Chitinolytic and Cellulolytic Acidobacteria From Acidic Sub-arctic Soils and Boreal Peatlands.</title>
        <authorList>
            <person name="Belova S.E."/>
            <person name="Ravin N.V."/>
            <person name="Pankratov T.A."/>
            <person name="Rakitin A.L."/>
            <person name="Ivanova A.A."/>
            <person name="Beletsky A.V."/>
            <person name="Mardanov A.V."/>
            <person name="Sinninghe Damste J.S."/>
            <person name="Dedysh S.N."/>
        </authorList>
    </citation>
    <scope>NUCLEOTIDE SEQUENCE [LARGE SCALE GENOMIC DNA]</scope>
    <source>
        <strain evidence="2 3">SBC82</strain>
    </source>
</reference>
<accession>A0A2Z5G0J8</accession>
<dbReference type="Proteomes" id="UP000253606">
    <property type="component" value="Chromosome"/>
</dbReference>
<evidence type="ECO:0000313" key="3">
    <source>
        <dbReference type="Proteomes" id="UP000253606"/>
    </source>
</evidence>
<dbReference type="InterPro" id="IPR008030">
    <property type="entry name" value="NmrA-like"/>
</dbReference>
<dbReference type="OrthoDB" id="116343at2"/>
<dbReference type="EMBL" id="CP030840">
    <property type="protein sequence ID" value="AXC12155.1"/>
    <property type="molecule type" value="Genomic_DNA"/>
</dbReference>
<dbReference type="KEGG" id="abas:ACPOL_2851"/>
<dbReference type="Gene3D" id="3.40.50.720">
    <property type="entry name" value="NAD(P)-binding Rossmann-like Domain"/>
    <property type="match status" value="1"/>
</dbReference>
<dbReference type="Gene3D" id="3.90.25.10">
    <property type="entry name" value="UDP-galactose 4-epimerase, domain 1"/>
    <property type="match status" value="1"/>
</dbReference>
<dbReference type="RefSeq" id="WP_114207445.1">
    <property type="nucleotide sequence ID" value="NZ_CP030840.1"/>
</dbReference>
<evidence type="ECO:0000259" key="1">
    <source>
        <dbReference type="Pfam" id="PF05368"/>
    </source>
</evidence>
<gene>
    <name evidence="2" type="ORF">ACPOL_2851</name>
</gene>
<dbReference type="InterPro" id="IPR036291">
    <property type="entry name" value="NAD(P)-bd_dom_sf"/>
</dbReference>
<dbReference type="PANTHER" id="PTHR47129">
    <property type="entry name" value="QUINONE OXIDOREDUCTASE 2"/>
    <property type="match status" value="1"/>
</dbReference>
<organism evidence="2 3">
    <name type="scientific">Acidisarcina polymorpha</name>
    <dbReference type="NCBI Taxonomy" id="2211140"/>
    <lineage>
        <taxon>Bacteria</taxon>
        <taxon>Pseudomonadati</taxon>
        <taxon>Acidobacteriota</taxon>
        <taxon>Terriglobia</taxon>
        <taxon>Terriglobales</taxon>
        <taxon>Acidobacteriaceae</taxon>
        <taxon>Acidisarcina</taxon>
    </lineage>
</organism>
<dbReference type="Pfam" id="PF05368">
    <property type="entry name" value="NmrA"/>
    <property type="match status" value="1"/>
</dbReference>
<dbReference type="SUPFAM" id="SSF51735">
    <property type="entry name" value="NAD(P)-binding Rossmann-fold domains"/>
    <property type="match status" value="1"/>
</dbReference>
<feature type="domain" description="NmrA-like" evidence="1">
    <location>
        <begin position="2"/>
        <end position="251"/>
    </location>
</feature>
<proteinExistence type="predicted"/>
<evidence type="ECO:0000313" key="2">
    <source>
        <dbReference type="EMBL" id="AXC12155.1"/>
    </source>
</evidence>
<protein>
    <submittedName>
        <fullName evidence="2">NADPH:quinone oxidoreductase 2</fullName>
    </submittedName>
</protein>
<name>A0A2Z5G0J8_9BACT</name>
<dbReference type="AlphaFoldDB" id="A0A2Z5G0J8"/>
<keyword evidence="3" id="KW-1185">Reference proteome</keyword>